<dbReference type="AlphaFoldDB" id="A0A090U3S4"/>
<reference evidence="1 2" key="2">
    <citation type="submission" date="2014-09" db="EMBL/GenBank/DDBJ databases">
        <authorList>
            <consortium name="NBRP consortium"/>
            <person name="Sawabe T."/>
            <person name="Meirelles P."/>
            <person name="Nakanishi M."/>
            <person name="Sayaka M."/>
            <person name="Hattori M."/>
            <person name="Ohkuma M."/>
        </authorList>
    </citation>
    <scope>NUCLEOTIDE SEQUENCE [LARGE SCALE GENOMIC DNA]</scope>
    <source>
        <strain evidence="1 2">JCM 19240</strain>
    </source>
</reference>
<evidence type="ECO:0000313" key="1">
    <source>
        <dbReference type="EMBL" id="GAL37572.1"/>
    </source>
</evidence>
<proteinExistence type="predicted"/>
<dbReference type="EMBL" id="BBMT01000018">
    <property type="protein sequence ID" value="GAL37572.1"/>
    <property type="molecule type" value="Genomic_DNA"/>
</dbReference>
<evidence type="ECO:0000313" key="2">
    <source>
        <dbReference type="Proteomes" id="UP000029224"/>
    </source>
</evidence>
<keyword evidence="2" id="KW-1185">Reference proteome</keyword>
<comment type="caution">
    <text evidence="1">The sequence shown here is derived from an EMBL/GenBank/DDBJ whole genome shotgun (WGS) entry which is preliminary data.</text>
</comment>
<name>A0A090U3S4_9VIBR</name>
<gene>
    <name evidence="1" type="ORF">JCM19240_719</name>
</gene>
<protein>
    <submittedName>
        <fullName evidence="1">Uncharacterized protein</fullName>
    </submittedName>
</protein>
<accession>A0A090U3S4</accession>
<organism evidence="1 2">
    <name type="scientific">Vibrio maritimus</name>
    <dbReference type="NCBI Taxonomy" id="990268"/>
    <lineage>
        <taxon>Bacteria</taxon>
        <taxon>Pseudomonadati</taxon>
        <taxon>Pseudomonadota</taxon>
        <taxon>Gammaproteobacteria</taxon>
        <taxon>Vibrionales</taxon>
        <taxon>Vibrionaceae</taxon>
        <taxon>Vibrio</taxon>
    </lineage>
</organism>
<dbReference type="Proteomes" id="UP000029224">
    <property type="component" value="Unassembled WGS sequence"/>
</dbReference>
<sequence>MGFGQISLNYHREDNVDLSTPYGVGAHNTFLLGVGILPHVEFVVQNAHKEINGEAWKTGSDLSYSAKIDGAWLIPETGFNLRLG</sequence>
<reference evidence="1 2" key="1">
    <citation type="submission" date="2014-09" db="EMBL/GenBank/DDBJ databases">
        <title>Vibrio maritimus JCM 19240. (C210) whole genome shotgun sequence.</title>
        <authorList>
            <person name="Sawabe T."/>
            <person name="Meirelles P."/>
            <person name="Nakanishi M."/>
            <person name="Sayaka M."/>
            <person name="Hattori M."/>
            <person name="Ohkuma M."/>
        </authorList>
    </citation>
    <scope>NUCLEOTIDE SEQUENCE [LARGE SCALE GENOMIC DNA]</scope>
    <source>
        <strain evidence="1 2">JCM 19240</strain>
    </source>
</reference>